<dbReference type="InterPro" id="IPR050721">
    <property type="entry name" value="Trk_Ktr_HKT_K-transport"/>
</dbReference>
<dbReference type="SUPFAM" id="SSF51735">
    <property type="entry name" value="NAD(P)-binding Rossmann-fold domains"/>
    <property type="match status" value="2"/>
</dbReference>
<evidence type="ECO:0000313" key="4">
    <source>
        <dbReference type="Proteomes" id="UP001298593"/>
    </source>
</evidence>
<gene>
    <name evidence="3" type="ORF">KV113_01625</name>
</gene>
<evidence type="ECO:0000313" key="3">
    <source>
        <dbReference type="EMBL" id="MEB3030242.1"/>
    </source>
</evidence>
<feature type="transmembrane region" description="Helical" evidence="1">
    <location>
        <begin position="106"/>
        <end position="130"/>
    </location>
</feature>
<evidence type="ECO:0000256" key="1">
    <source>
        <dbReference type="SAM" id="Phobius"/>
    </source>
</evidence>
<keyword evidence="4" id="KW-1185">Reference proteome</keyword>
<dbReference type="Pfam" id="PF02254">
    <property type="entry name" value="TrkA_N"/>
    <property type="match status" value="2"/>
</dbReference>
<sequence length="583" mass="64476">MPNPLQLFAFWTRRSIKPRPRPIRVPTTDQTTEVIFLFMRRMRAPFIVVIANFSICTTGLMLMPGVDAQGNPYRLTVFDAFYQMTITLTTVGYSEVPHAFSYPQRMWLSLSIYLVVISWAFAIGVFFSVLNDTAFQDAIAAQRFRRQVRRMVEPFVIIAGYGQAGRAVGAELDEHGRRFVVIDKQESRIAAVVTEQLSSDVPAIEGDCAIPPLLGVAGLAHRDCEGVLALTDDDDANLAVVMAVALLRPEVPVFARCSDPTIQARIERFSPAGIINPGDRFGEYLALSIHRPINHQLLRWLMDNDEDQLPPLRRGLAAGRWVVCADPEFGDELVRDLSASGLTVDLADAADDDLDIADAIGFIAGTGSDTTNIAIAEQARLANPDVYLVVRQQTDTKKALLDALQIDSVYIATELVAREVLARTLTPVFWSFVEHTFGRDEAWATEVRDHLQACCGRRTPQRGVITLSPEQSPAIADWLRRGETLTLADLIRRPDDREVALPLAALVLLRDGVPTFMPAAETTLALGDQVLLVGKSDGLSQVREICHYPSTVEYLATGRDVPLTWVWAKLTARSRRAVAAQTD</sequence>
<dbReference type="Proteomes" id="UP001298593">
    <property type="component" value="Unassembled WGS sequence"/>
</dbReference>
<dbReference type="EMBL" id="JAYJJU010000001">
    <property type="protein sequence ID" value="MEB3030242.1"/>
    <property type="molecule type" value="Genomic_DNA"/>
</dbReference>
<keyword evidence="1" id="KW-0812">Transmembrane</keyword>
<feature type="domain" description="RCK N-terminal" evidence="2">
    <location>
        <begin position="156"/>
        <end position="269"/>
    </location>
</feature>
<keyword evidence="1" id="KW-0472">Membrane</keyword>
<organism evidence="3 4">
    <name type="scientific">[Mycobacterium] nativiensis</name>
    <dbReference type="NCBI Taxonomy" id="2855503"/>
    <lineage>
        <taxon>Bacteria</taxon>
        <taxon>Bacillati</taxon>
        <taxon>Actinomycetota</taxon>
        <taxon>Actinomycetes</taxon>
        <taxon>Mycobacteriales</taxon>
        <taxon>Mycobacteriaceae</taxon>
        <taxon>Mycolicibacter</taxon>
    </lineage>
</organism>
<name>A0ABU5XQI6_9MYCO</name>
<dbReference type="InterPro" id="IPR003148">
    <property type="entry name" value="RCK_N"/>
</dbReference>
<protein>
    <submittedName>
        <fullName evidence="3">NAD-binding protein</fullName>
    </submittedName>
</protein>
<keyword evidence="1" id="KW-1133">Transmembrane helix</keyword>
<dbReference type="SUPFAM" id="SSF81324">
    <property type="entry name" value="Voltage-gated potassium channels"/>
    <property type="match status" value="1"/>
</dbReference>
<feature type="domain" description="RCK N-terminal" evidence="2">
    <location>
        <begin position="332"/>
        <end position="410"/>
    </location>
</feature>
<dbReference type="PANTHER" id="PTHR43833">
    <property type="entry name" value="POTASSIUM CHANNEL PROTEIN 2-RELATED-RELATED"/>
    <property type="match status" value="1"/>
</dbReference>
<feature type="transmembrane region" description="Helical" evidence="1">
    <location>
        <begin position="44"/>
        <end position="63"/>
    </location>
</feature>
<comment type="caution">
    <text evidence="3">The sequence shown here is derived from an EMBL/GenBank/DDBJ whole genome shotgun (WGS) entry which is preliminary data.</text>
</comment>
<feature type="transmembrane region" description="Helical" evidence="1">
    <location>
        <begin position="75"/>
        <end position="94"/>
    </location>
</feature>
<evidence type="ECO:0000259" key="2">
    <source>
        <dbReference type="Pfam" id="PF02254"/>
    </source>
</evidence>
<proteinExistence type="predicted"/>
<dbReference type="Gene3D" id="3.40.50.720">
    <property type="entry name" value="NAD(P)-binding Rossmann-like Domain"/>
    <property type="match status" value="2"/>
</dbReference>
<accession>A0ABU5XQI6</accession>
<dbReference type="InterPro" id="IPR036291">
    <property type="entry name" value="NAD(P)-bd_dom_sf"/>
</dbReference>
<dbReference type="RefSeq" id="WP_224973688.1">
    <property type="nucleotide sequence ID" value="NZ_JAYJJU010000001.1"/>
</dbReference>
<reference evidence="3 4" key="1">
    <citation type="submission" date="2023-12" db="EMBL/GenBank/DDBJ databases">
        <title>Description of new species of Mycobacterium terrae complex isolated from sewage at the Sao Paulo Zoological Park Foundation in Brazil.</title>
        <authorList>
            <person name="Romagnoli C.L."/>
            <person name="Conceicao E.C."/>
            <person name="Machado E."/>
            <person name="Barreto L.B.P.F."/>
            <person name="Sharma A."/>
            <person name="Silva N.M."/>
            <person name="Marques L.E."/>
            <person name="Juliana M.A."/>
            <person name="Lourenco M.C.S."/>
            <person name="Digiampietri L.A."/>
            <person name="Suffys P.N."/>
            <person name="Viana-Niero C."/>
        </authorList>
    </citation>
    <scope>NUCLEOTIDE SEQUENCE [LARGE SCALE GENOMIC DNA]</scope>
    <source>
        <strain evidence="3 4">MYC340</strain>
    </source>
</reference>